<dbReference type="GO" id="GO:0008610">
    <property type="term" value="P:lipid biosynthetic process"/>
    <property type="evidence" value="ECO:0007669"/>
    <property type="project" value="UniProtKB-ARBA"/>
</dbReference>
<dbReference type="SUPFAM" id="SSF47336">
    <property type="entry name" value="ACP-like"/>
    <property type="match status" value="3"/>
</dbReference>
<dbReference type="InterPro" id="IPR010071">
    <property type="entry name" value="AA_adenyl_dom"/>
</dbReference>
<dbReference type="InterPro" id="IPR001242">
    <property type="entry name" value="Condensation_dom"/>
</dbReference>
<feature type="domain" description="Carrier" evidence="6">
    <location>
        <begin position="2523"/>
        <end position="2598"/>
    </location>
</feature>
<dbReference type="InterPro" id="IPR036736">
    <property type="entry name" value="ACP-like_sf"/>
</dbReference>
<dbReference type="Gene3D" id="3.40.50.12780">
    <property type="entry name" value="N-terminal domain of ligase-like"/>
    <property type="match status" value="1"/>
</dbReference>
<dbReference type="InterPro" id="IPR045851">
    <property type="entry name" value="AMP-bd_C_sf"/>
</dbReference>
<dbReference type="FunFam" id="1.10.1200.10:FF:000005">
    <property type="entry name" value="Nonribosomal peptide synthetase 1"/>
    <property type="match status" value="1"/>
</dbReference>
<evidence type="ECO:0000313" key="7">
    <source>
        <dbReference type="EMBL" id="AEC14346.1"/>
    </source>
</evidence>
<dbReference type="PANTHER" id="PTHR45527:SF1">
    <property type="entry name" value="FATTY ACID SYNTHASE"/>
    <property type="match status" value="1"/>
</dbReference>
<feature type="domain" description="Carrier" evidence="6">
    <location>
        <begin position="510"/>
        <end position="585"/>
    </location>
</feature>
<dbReference type="Gene3D" id="3.30.559.30">
    <property type="entry name" value="Nonribosomal peptide synthetase, condensation domain"/>
    <property type="match status" value="3"/>
</dbReference>
<dbReference type="Pfam" id="PF00550">
    <property type="entry name" value="PP-binding"/>
    <property type="match status" value="3"/>
</dbReference>
<dbReference type="CDD" id="cd05930">
    <property type="entry name" value="A_NRPS"/>
    <property type="match status" value="1"/>
</dbReference>
<protein>
    <submittedName>
        <fullName evidence="7">Nonribosomal peptide synthetase</fullName>
    </submittedName>
</protein>
<evidence type="ECO:0000256" key="5">
    <source>
        <dbReference type="ARBA" id="ARBA00023194"/>
    </source>
</evidence>
<comment type="similarity">
    <text evidence="2">Belongs to the ATP-dependent AMP-binding enzyme family.</text>
</comment>
<accession>F6MHT9</accession>
<name>F6MHT9_9BACI</name>
<keyword evidence="3" id="KW-0596">Phosphopantetheine</keyword>
<dbReference type="CDD" id="cd19531">
    <property type="entry name" value="LCL_NRPS-like"/>
    <property type="match status" value="1"/>
</dbReference>
<organism evidence="7">
    <name type="scientific">Bacillus sp. NK2003</name>
    <dbReference type="NCBI Taxonomy" id="1010692"/>
    <lineage>
        <taxon>Bacteria</taxon>
        <taxon>Bacillati</taxon>
        <taxon>Bacillota</taxon>
        <taxon>Bacilli</taxon>
        <taxon>Bacillales</taxon>
        <taxon>Bacillaceae</taxon>
        <taxon>Bacillus</taxon>
    </lineage>
</organism>
<dbReference type="PANTHER" id="PTHR45527">
    <property type="entry name" value="NONRIBOSOMAL PEPTIDE SYNTHETASE"/>
    <property type="match status" value="1"/>
</dbReference>
<evidence type="ECO:0000256" key="3">
    <source>
        <dbReference type="ARBA" id="ARBA00022450"/>
    </source>
</evidence>
<evidence type="ECO:0000256" key="4">
    <source>
        <dbReference type="ARBA" id="ARBA00022553"/>
    </source>
</evidence>
<keyword evidence="5" id="KW-0045">Antibiotic biosynthesis</keyword>
<dbReference type="PROSITE" id="PS00455">
    <property type="entry name" value="AMP_BINDING"/>
    <property type="match status" value="2"/>
</dbReference>
<dbReference type="Pfam" id="PF00501">
    <property type="entry name" value="AMP-binding"/>
    <property type="match status" value="2"/>
</dbReference>
<dbReference type="GO" id="GO:0043041">
    <property type="term" value="P:amino acid activation for nonribosomal peptide biosynthetic process"/>
    <property type="evidence" value="ECO:0007669"/>
    <property type="project" value="TreeGrafter"/>
</dbReference>
<dbReference type="InterPro" id="IPR020845">
    <property type="entry name" value="AMP-binding_CS"/>
</dbReference>
<dbReference type="SUPFAM" id="SSF52777">
    <property type="entry name" value="CoA-dependent acyltransferases"/>
    <property type="match status" value="6"/>
</dbReference>
<gene>
    <name evidence="7" type="primary">korA</name>
</gene>
<dbReference type="InterPro" id="IPR006162">
    <property type="entry name" value="Ppantetheine_attach_site"/>
</dbReference>
<dbReference type="NCBIfam" id="TIGR01733">
    <property type="entry name" value="AA-adenyl-dom"/>
    <property type="match status" value="2"/>
</dbReference>
<dbReference type="Pfam" id="PF00668">
    <property type="entry name" value="Condensation"/>
    <property type="match status" value="3"/>
</dbReference>
<dbReference type="GO" id="GO:0031177">
    <property type="term" value="F:phosphopantetheine binding"/>
    <property type="evidence" value="ECO:0007669"/>
    <property type="project" value="TreeGrafter"/>
</dbReference>
<sequence>MKMNSLANLFEESVREYGDNIAVRNKDQQFTYKETNILANKMAMYIKNKGINKGDNVGIYIEKSEHVLFLIIALLKLGATYVPIDPKSPDERVKHIIKNSELKLLIGDKGRINGIDCNYVTLDEVIENSNDITGENFHSLIDPKDPAYIIFTSGSTGKPKGVCVSHENVMNLFLGCDGLFEFNNKDIWTFFHSYAFDFSVWEMWGAWIYGGEVVVVSFEESRNPISFVDLLISTQTTVFNCTPSAFFEVIGELINRQNELSLKYIIFGGEALNFKKLTQWFSPENDRLPKLINMYGITETTVHVTYKQITKSDVEKGITNIGKVLPHLGFKVMNQNEEEVTGDEEGELYVSGKGVSLGYYKNTMMNKMKFTDIDNVRYYKSGDVVKVLDDGDLQYIARNDEQVQLRGFRIELGEIESSYNDLKNIKNAVVTMDKAFNDDMHLFLYYVADEELAADYLRESVKSSLPAYMIPSFFIKVDSIPLTVNGKLDKSLLPKFVIKDCEAPSNIESPVDETISEKVRELVGSIIGNGVIKDNQSLLDCGMNSLSIMRLIVNIKNQFQIEMAPSVLLENDTIMKLSRVIETRQKEGVKQEYTPININARNTYPLTYEQENLWFIHQTNADKSLYNIVFSYEISGEVNEGNLELSLDKLSNKHQILKSVIREEAGMGTLAFDESIHHDITYFDVSDLPLDMQEEKINHLVKEETERQFDLGKGPLLSIALVKTNECEYQLLCNIHHIIFDGWSIPLMINDWFSIYEEIKNGERNDRNNQSIQYGDYALWQKNSPNYVSGKDNEFWSNEITALRQKSLLQYDHQKTGEGKSTSDIISFLLPKEIQNNLESLHKKTKSTLFMSLLTAYQTFLSVYFDEEEVVVGSPLAKRNHVDTEQLIGYFVNTLPFKLNVLQEDSFEEILRKNIKNIAGVFDHQNLPTKEILKYLSAERTMETTPLFDTVFVLQNNQKEKLAYRNFTLKPKKINTFKAKFDLVVQAEEMDGDEIFISFEFNKSLFNKATIQRMASNFQYWLQEITTEGNKKIKDITYLEPAQLRSIIEMGTGNVNQEVEDHRFEDVIARFENKVSTNFNDVAIVHGDDQVTYSELNARANQVAHRLFRNHVNVEDRIGIFMDRSINMVTAILAIMKVGAAYVPLDPSQPESRLKHMIEDSQLTYCLSNEEGLSKYPGDEGKLICIEDILKEREIECEEFVSRKISESDLAYIIYTSGTTGKPKGVMIEHGGLANLCNWHINYYSVDGKDAAVLVSNTSFDASVWEIFPYLTNGNKLLILDYYDLLDVEILSEKLEKEKVTLAFFSTGLLEQLFINDMKFPESIRAILTGGDRLKTIPDHLNFDLYNNYGPTEGTVVSTAYKVLPSDDTVIPIGKPILNAEAYVFNTRMKPTPKGQIGELYIGGRGIARGYINNPEKNVESFIPNPFNPSRKLYKTGDLVKYTEDGNLLFAGRADDQVKIRGYRIELGEISAVLNKCTGIKDCFIAIKNESKAKKFIIAYYISDNDLEENYIRDYMKNHLPQYMIPSYFIKMESFPLTVNGKVDMKSLPDTKTNTEGTDNKSAINETEQKLLKIWKEVLNNQEITIFDNFFECGGDSILSIQICSLAKKVNLFITSKNIFEKQSIEELAKVVELTGDLTINQSDVFGKAPFTPIQNWFFTQQINNYNHWNQSVTLKGYPKMNEKRMQKIMAHIVRHHDVLRSRFNKDEAFSKVEKHIDPTENWTMNYVNLSNMNKDGQEREIARLGNDAQQGMNVSNGPLMKIECINTGQNEHVIIWIIHHLLVDGVSWRILIEDFDRLYIQDINDQELKLDNKTTSYKEWANNLNQYKNSIPLGIKEYWQNEYEAVNESALVKTGNVYDGKSFELKLNKEITNKIYNEMTKAYKASIDEIYLSIFATLIGNYFNKKDIHFTLEGHGREELFAGVDLSRTVGWFTTMCPVYIENKETISNTIQGTKKKLRTLPNKGIEYGILTELCGETHMKRNRPIISFNNLGRFHQSNELAAKEVIFFSEQDIQHNAYTEHEVDIELLVVNEEQTIKINYNRHFVKEDFERYIQRNLPELLRALEEETKLVKQMYRPEDFPLLDMPEEELNQLLRKETGIVDIYELTALQKGMLYHSLFDSESSQYKVQLIFDIKGFLDVEKLKNAIATTAGKHDILKTKLYSSKKGLFYQLLMNSVDTEIEYEEIMEQQEKLEKLLADQYKMIDIENNRLNRFMIVKHTDNEYQLIWTFHHIIMDGWSYSMVINDIFNSYHSITPSSSGSASFKEYVEYMKGYTSNEELRKYWAGKLEGVRNSGSSITGVLEGEGYIEDGYLKVLDEELINTIQRFCQEYKITMNTFFLTIWLATLKEVKGTENVCCGVVTSGRNIPVRNIGAMVGPFINTVPFIKHISQEKTYIELLDEVQKEFLELSAYENTPLSEIYEWANLENHLFESLYAFENYPMVLANNDEIIVSLKEGRETTHYPIVIIITPGSSVQIKFNEAAVTPKLRSSVLSIFNRILSEMLEKMKVKWGNIMGTTIAVKERLIEEKLIGFWKEILEQETIGTDSNFFDLGGNSLLAMQFIQMVKNNMGVKLPIKVMFEQSTIQELSLLIKQLDDINKLG</sequence>
<dbReference type="GO" id="GO:0044550">
    <property type="term" value="P:secondary metabolite biosynthetic process"/>
    <property type="evidence" value="ECO:0007669"/>
    <property type="project" value="TreeGrafter"/>
</dbReference>
<dbReference type="GO" id="GO:0017000">
    <property type="term" value="P:antibiotic biosynthetic process"/>
    <property type="evidence" value="ECO:0007669"/>
    <property type="project" value="UniProtKB-KW"/>
</dbReference>
<feature type="domain" description="Carrier" evidence="6">
    <location>
        <begin position="1562"/>
        <end position="1636"/>
    </location>
</feature>
<dbReference type="InterPro" id="IPR020459">
    <property type="entry name" value="AMP-binding"/>
</dbReference>
<dbReference type="PRINTS" id="PR00154">
    <property type="entry name" value="AMPBINDING"/>
</dbReference>
<dbReference type="Gene3D" id="3.30.559.10">
    <property type="entry name" value="Chloramphenicol acetyltransferase-like domain"/>
    <property type="match status" value="3"/>
</dbReference>
<dbReference type="SUPFAM" id="SSF56801">
    <property type="entry name" value="Acetyl-CoA synthetase-like"/>
    <property type="match status" value="2"/>
</dbReference>
<dbReference type="Gene3D" id="2.30.38.10">
    <property type="entry name" value="Luciferase, Domain 3"/>
    <property type="match status" value="1"/>
</dbReference>
<reference evidence="7" key="1">
    <citation type="journal article" date="2011" name="J. Am. Chem. Soc.">
        <title>Proteomics-based discovery of koranimine, a cyclic imine natural product.</title>
        <authorList>
            <person name="Evans B.S."/>
            <person name="Ntai I."/>
            <person name="Chen Y."/>
            <person name="Robinson S.J."/>
            <person name="Kelleher N.L."/>
        </authorList>
    </citation>
    <scope>NUCLEOTIDE SEQUENCE</scope>
    <source>
        <strain evidence="7">NK2003</strain>
    </source>
</reference>
<dbReference type="GO" id="GO:0003824">
    <property type="term" value="F:catalytic activity"/>
    <property type="evidence" value="ECO:0007669"/>
    <property type="project" value="InterPro"/>
</dbReference>
<dbReference type="NCBIfam" id="NF003417">
    <property type="entry name" value="PRK04813.1"/>
    <property type="match status" value="2"/>
</dbReference>
<dbReference type="InterPro" id="IPR009081">
    <property type="entry name" value="PP-bd_ACP"/>
</dbReference>
<proteinExistence type="inferred from homology"/>
<dbReference type="Gene3D" id="3.30.300.30">
    <property type="match status" value="2"/>
</dbReference>
<keyword evidence="4" id="KW-0597">Phosphoprotein</keyword>
<dbReference type="GO" id="GO:0005737">
    <property type="term" value="C:cytoplasm"/>
    <property type="evidence" value="ECO:0007669"/>
    <property type="project" value="TreeGrafter"/>
</dbReference>
<evidence type="ECO:0000259" key="6">
    <source>
        <dbReference type="PROSITE" id="PS50075"/>
    </source>
</evidence>
<dbReference type="Gene3D" id="1.10.1200.10">
    <property type="entry name" value="ACP-like"/>
    <property type="match status" value="3"/>
</dbReference>
<dbReference type="InterPro" id="IPR000873">
    <property type="entry name" value="AMP-dep_synth/lig_dom"/>
</dbReference>
<dbReference type="EMBL" id="JF828091">
    <property type="protein sequence ID" value="AEC14346.1"/>
    <property type="molecule type" value="Genomic_DNA"/>
</dbReference>
<dbReference type="PROSITE" id="PS00012">
    <property type="entry name" value="PHOSPHOPANTETHEINE"/>
    <property type="match status" value="2"/>
</dbReference>
<dbReference type="Gene3D" id="3.40.50.980">
    <property type="match status" value="2"/>
</dbReference>
<dbReference type="InterPro" id="IPR042099">
    <property type="entry name" value="ANL_N_sf"/>
</dbReference>
<dbReference type="FunFam" id="3.40.50.980:FF:000001">
    <property type="entry name" value="Non-ribosomal peptide synthetase"/>
    <property type="match status" value="1"/>
</dbReference>
<dbReference type="InterPro" id="IPR023213">
    <property type="entry name" value="CAT-like_dom_sf"/>
</dbReference>
<evidence type="ECO:0000256" key="2">
    <source>
        <dbReference type="ARBA" id="ARBA00006432"/>
    </source>
</evidence>
<evidence type="ECO:0000256" key="1">
    <source>
        <dbReference type="ARBA" id="ARBA00001957"/>
    </source>
</evidence>
<comment type="cofactor">
    <cofactor evidence="1">
        <name>pantetheine 4'-phosphate</name>
        <dbReference type="ChEBI" id="CHEBI:47942"/>
    </cofactor>
</comment>
<dbReference type="PROSITE" id="PS50075">
    <property type="entry name" value="CARRIER"/>
    <property type="match status" value="3"/>
</dbReference>